<evidence type="ECO:0000256" key="1">
    <source>
        <dbReference type="ARBA" id="ARBA00022529"/>
    </source>
</evidence>
<proteinExistence type="predicted"/>
<keyword evidence="1" id="KW-0929">Antimicrobial</keyword>
<accession>A0A5N7KJA8</accession>
<organism evidence="3 4">
    <name type="scientific">Pseudomonas kitaguniensis</name>
    <dbReference type="NCBI Taxonomy" id="2607908"/>
    <lineage>
        <taxon>Bacteria</taxon>
        <taxon>Pseudomonadati</taxon>
        <taxon>Pseudomonadota</taxon>
        <taxon>Gammaproteobacteria</taxon>
        <taxon>Pseudomonadales</taxon>
        <taxon>Pseudomonadaceae</taxon>
        <taxon>Pseudomonas</taxon>
    </lineage>
</organism>
<dbReference type="Proteomes" id="UP000326112">
    <property type="component" value="Unassembled WGS sequence"/>
</dbReference>
<dbReference type="Gene3D" id="1.10.530.40">
    <property type="match status" value="1"/>
</dbReference>
<comment type="caution">
    <text evidence="3">The sequence shown here is derived from an EMBL/GenBank/DDBJ whole genome shotgun (WGS) entry which is preliminary data.</text>
</comment>
<dbReference type="InterPro" id="IPR023347">
    <property type="entry name" value="Lysozyme_dom_sf"/>
</dbReference>
<protein>
    <recommendedName>
        <fullName evidence="5">EF-hand domain-containing protein</fullName>
    </recommendedName>
</protein>
<dbReference type="EMBL" id="VUAZ01000047">
    <property type="protein sequence ID" value="MPR02208.1"/>
    <property type="molecule type" value="Genomic_DNA"/>
</dbReference>
<evidence type="ECO:0000313" key="4">
    <source>
        <dbReference type="Proteomes" id="UP000326112"/>
    </source>
</evidence>
<reference evidence="3 4" key="2">
    <citation type="journal article" date="2023" name="Plant Pathol.">
        <title>Dismantling and reorganizing Pseudomonas marginalis sensu#lato.</title>
        <authorList>
            <person name="Sawada H."/>
            <person name="Fujikawa T."/>
            <person name="Satou M."/>
        </authorList>
    </citation>
    <scope>NUCLEOTIDE SEQUENCE [LARGE SCALE GENOMIC DNA]</scope>
    <source>
        <strain evidence="3 4">MAFF 212408</strain>
    </source>
</reference>
<reference evidence="3 4" key="1">
    <citation type="journal article" date="2020" name="Int. J. Syst. Evol. Microbiol.">
        <title>Pseudomonas kitaguniensis sp. nov., a pathogen causing bacterial rot of Welsh onion in Japan.</title>
        <authorList>
            <person name="Sawada H."/>
            <person name="Fujikawa T."/>
            <person name="Nishiwaki Y."/>
            <person name="Horita H."/>
        </authorList>
    </citation>
    <scope>NUCLEOTIDE SEQUENCE [LARGE SCALE GENOMIC DNA]</scope>
    <source>
        <strain evidence="3 4">MAFF 212408</strain>
    </source>
</reference>
<gene>
    <name evidence="3" type="ORF">F0169_09010</name>
</gene>
<name>A0A5N7KJA8_9PSED</name>
<sequence length="884" mass="99731">MENQRKVEHWAYPFKLKRAGNQNFEAQDPKQYYEALAKALGGFYPMGTNGSWHGGIHFDKGTDDFLDQSSVCCIADGQVIAYRVDETAPITEYFGEHMRVVQAPYSTGLVLVRHRLEIPSANSEQTEDAPPVGELNFYSLYMHLLDWTGYQKHDAPLPPALFGPITYSPKVEKSVDNFLGINTRAGAPGTAGHSIKNAILPKGVKIRTAESAPAPNGKWKKLSAVLEGNSIPETISEAWIYTGELEAVSPDTYLVSVQANDFSSELLPGKGLNIYKTSKGKQKNSITAVLPLGVKLTLEEGSGEFRKISSFTEGVNTFPLTAESSKNIHGYVAISALQAQPSKPVTDTFHLLPEPYEIKAGEIVGHLGPYQNVNDSETKLLLHLEIFSCDDVPAFIAKSRNHAKTLDATRKVLLKIHKGASRLIEHKDSINAQNPPNICQKGSIVGTDLIIPQRVLEDLPTTHRMTDTKSFFVSTPPQAIRWWRLDNLLEDEKGKPINGWLAEQDLITTRHSSWEWEGFDFIDESGKPVEHLAHLLNTRGMLSKEERENYRAEISQADSGPIKQRLYDVIDTNKDNKFSIEEIHSALAKLWHAQSISQLMIRYESEWFWNAAKWNELDPLLNHTPSQPNLNWANEKRRIEKLSWWKDAGLSDDGKAWHFHLIGLLGNFTCPTDDNDLKWLKVPFGQLTFDVEGNDFEDAGHPSHRYFSRVVHWPEGVSGVTIGRGYDLGQQADPRDALMNGGVKEPLLSWLVGAKGLHGQAAKIYLNSATQEIRKHVITRKQQYLLFIDVYETMKKDIFRISDVISNQEKYGALSWDSINKKIQDILIDLRYRGDYHVLSRKFIQEPFTGNDLAKIKQEMSKHSNWVGVPPNRFAERNRYLESN</sequence>
<evidence type="ECO:0000313" key="3">
    <source>
        <dbReference type="EMBL" id="MPR02208.1"/>
    </source>
</evidence>
<keyword evidence="4" id="KW-1185">Reference proteome</keyword>
<evidence type="ECO:0008006" key="5">
    <source>
        <dbReference type="Google" id="ProtNLM"/>
    </source>
</evidence>
<dbReference type="RefSeq" id="WP_152746296.1">
    <property type="nucleotide sequence ID" value="NZ_VUAZ01000047.1"/>
</dbReference>
<keyword evidence="2" id="KW-0081">Bacteriolytic enzyme</keyword>
<evidence type="ECO:0000256" key="2">
    <source>
        <dbReference type="ARBA" id="ARBA00022638"/>
    </source>
</evidence>